<evidence type="ECO:0000313" key="2">
    <source>
        <dbReference type="Proteomes" id="UP000516349"/>
    </source>
</evidence>
<organism evidence="1 2">
    <name type="scientific">Entomobacter blattae</name>
    <dbReference type="NCBI Taxonomy" id="2762277"/>
    <lineage>
        <taxon>Bacteria</taxon>
        <taxon>Pseudomonadati</taxon>
        <taxon>Pseudomonadota</taxon>
        <taxon>Alphaproteobacteria</taxon>
        <taxon>Acetobacterales</taxon>
        <taxon>Acetobacteraceae</taxon>
        <taxon>Entomobacter</taxon>
    </lineage>
</organism>
<dbReference type="RefSeq" id="WP_203413286.1">
    <property type="nucleotide sequence ID" value="NZ_CP060244.1"/>
</dbReference>
<keyword evidence="2" id="KW-1185">Reference proteome</keyword>
<dbReference type="KEGG" id="ebla:JGUZn3_18760"/>
<evidence type="ECO:0000313" key="1">
    <source>
        <dbReference type="EMBL" id="QNT79090.1"/>
    </source>
</evidence>
<protein>
    <submittedName>
        <fullName evidence="1">Uncharacterized protein</fullName>
    </submittedName>
</protein>
<proteinExistence type="predicted"/>
<dbReference type="AlphaFoldDB" id="A0A7H1NTI0"/>
<accession>A0A7H1NTI0</accession>
<dbReference type="Proteomes" id="UP000516349">
    <property type="component" value="Chromosome"/>
</dbReference>
<gene>
    <name evidence="1" type="ORF">JGUZn3_18760</name>
</gene>
<reference evidence="1 2" key="1">
    <citation type="submission" date="2020-08" db="EMBL/GenBank/DDBJ databases">
        <title>Complete genome sequence of Entomobacter blattae G55GP.</title>
        <authorList>
            <person name="Poehlein A."/>
            <person name="Guzman J."/>
            <person name="Daniel R."/>
            <person name="Vilcinskas A."/>
        </authorList>
    </citation>
    <scope>NUCLEOTIDE SEQUENCE [LARGE SCALE GENOMIC DNA]</scope>
    <source>
        <strain evidence="1 2">G55GP</strain>
    </source>
</reference>
<sequence>MKFSNLLFYIDYITGMDDVTPSYQDIQLNRAEEQKSFSLRGWGFVENTTSERNLYLAFLEENNRRKPVIVPLYPIPRSDVKEIYPNSPTGIAFEKIISSHDFSVKEAGRYHLVLMAYNPADSLAGCAFLNWSVEVNNYRIMDITHRDIPLETQKYFYEFYERQAHKEWVPVWEKFDEEWYMRTYPLVKERMQMFDMTCVEEFYREIGSGLGHSPNPYFDEVWYAKKYPDIYKKVLESDYKSGFIYYCLKGYEENHSPTPLFYEDYYLAENTDLTKDVLENAALSNGYEHFILYGDRENRRCHYLYDSRSLEKNLQKQEIPLSERGPYTTYRALPVEKLRHIRPSVYFDPEWYEKHYPEVKEAIAHKHYDTALQHYLENSEPMHYSPLEWFDEGFYLQHNPDIVTFIHSGVIRNGYEHFLRWGAKELRQPCESVNLQDYYHTHPEAKEEIDSGVYKDIFARWLVMEKGVAY</sequence>
<dbReference type="EMBL" id="CP060244">
    <property type="protein sequence ID" value="QNT79090.1"/>
    <property type="molecule type" value="Genomic_DNA"/>
</dbReference>
<name>A0A7H1NTI0_9PROT</name>